<dbReference type="Proteomes" id="UP000077266">
    <property type="component" value="Unassembled WGS sequence"/>
</dbReference>
<keyword evidence="3" id="KW-1185">Reference proteome</keyword>
<organism evidence="2 3">
    <name type="scientific">Exidia glandulosa HHB12029</name>
    <dbReference type="NCBI Taxonomy" id="1314781"/>
    <lineage>
        <taxon>Eukaryota</taxon>
        <taxon>Fungi</taxon>
        <taxon>Dikarya</taxon>
        <taxon>Basidiomycota</taxon>
        <taxon>Agaricomycotina</taxon>
        <taxon>Agaricomycetes</taxon>
        <taxon>Auriculariales</taxon>
        <taxon>Exidiaceae</taxon>
        <taxon>Exidia</taxon>
    </lineage>
</organism>
<dbReference type="EMBL" id="KV426080">
    <property type="protein sequence ID" value="KZV89141.1"/>
    <property type="molecule type" value="Genomic_DNA"/>
</dbReference>
<protein>
    <submittedName>
        <fullName evidence="2">Uncharacterized protein</fullName>
    </submittedName>
</protein>
<reference evidence="2 3" key="1">
    <citation type="journal article" date="2016" name="Mol. Biol. Evol.">
        <title>Comparative Genomics of Early-Diverging Mushroom-Forming Fungi Provides Insights into the Origins of Lignocellulose Decay Capabilities.</title>
        <authorList>
            <person name="Nagy L.G."/>
            <person name="Riley R."/>
            <person name="Tritt A."/>
            <person name="Adam C."/>
            <person name="Daum C."/>
            <person name="Floudas D."/>
            <person name="Sun H."/>
            <person name="Yadav J.S."/>
            <person name="Pangilinan J."/>
            <person name="Larsson K.H."/>
            <person name="Matsuura K."/>
            <person name="Barry K."/>
            <person name="Labutti K."/>
            <person name="Kuo R."/>
            <person name="Ohm R.A."/>
            <person name="Bhattacharya S.S."/>
            <person name="Shirouzu T."/>
            <person name="Yoshinaga Y."/>
            <person name="Martin F.M."/>
            <person name="Grigoriev I.V."/>
            <person name="Hibbett D.S."/>
        </authorList>
    </citation>
    <scope>NUCLEOTIDE SEQUENCE [LARGE SCALE GENOMIC DNA]</scope>
    <source>
        <strain evidence="2 3">HHB12029</strain>
    </source>
</reference>
<evidence type="ECO:0000313" key="2">
    <source>
        <dbReference type="EMBL" id="KZV89141.1"/>
    </source>
</evidence>
<name>A0A165FKG4_EXIGL</name>
<dbReference type="AlphaFoldDB" id="A0A165FKG4"/>
<proteinExistence type="predicted"/>
<accession>A0A165FKG4</accession>
<feature type="region of interest" description="Disordered" evidence="1">
    <location>
        <begin position="40"/>
        <end position="64"/>
    </location>
</feature>
<evidence type="ECO:0000313" key="3">
    <source>
        <dbReference type="Proteomes" id="UP000077266"/>
    </source>
</evidence>
<gene>
    <name evidence="2" type="ORF">EXIGLDRAFT_721626</name>
</gene>
<evidence type="ECO:0000256" key="1">
    <source>
        <dbReference type="SAM" id="MobiDB-lite"/>
    </source>
</evidence>
<dbReference type="InParanoid" id="A0A165FKG4"/>
<sequence length="142" mass="15347">MESVVQKQLHQQHDLYYLHALQSMGLHDMMHGESYAARNSPPYGAPLNTPALPLPSRQDSTPEATHPYAYQLGEQGYTPRIVGVDSPSLFTGTAMSAIDNCNTELLPTSHAPDPQSRLLGTYAAIDVVIATYSDIVPGLVVG</sequence>